<evidence type="ECO:0000256" key="5">
    <source>
        <dbReference type="ARBA" id="ARBA00023077"/>
    </source>
</evidence>
<evidence type="ECO:0000256" key="8">
    <source>
        <dbReference type="PROSITE-ProRule" id="PRU01360"/>
    </source>
</evidence>
<organism evidence="13 14">
    <name type="scientific">Agaribacillus aureus</name>
    <dbReference type="NCBI Taxonomy" id="3051825"/>
    <lineage>
        <taxon>Bacteria</taxon>
        <taxon>Pseudomonadati</taxon>
        <taxon>Bacteroidota</taxon>
        <taxon>Cytophagia</taxon>
        <taxon>Cytophagales</taxon>
        <taxon>Splendidivirgaceae</taxon>
        <taxon>Agaribacillus</taxon>
    </lineage>
</organism>
<accession>A0ABT8L328</accession>
<reference evidence="13" key="1">
    <citation type="submission" date="2023-06" db="EMBL/GenBank/DDBJ databases">
        <title>Genomic of Agaribacillus aureum.</title>
        <authorList>
            <person name="Wang G."/>
        </authorList>
    </citation>
    <scope>NUCLEOTIDE SEQUENCE</scope>
    <source>
        <strain evidence="13">BMA12</strain>
    </source>
</reference>
<keyword evidence="14" id="KW-1185">Reference proteome</keyword>
<evidence type="ECO:0000259" key="12">
    <source>
        <dbReference type="Pfam" id="PF16344"/>
    </source>
</evidence>
<dbReference type="NCBIfam" id="TIGR04056">
    <property type="entry name" value="OMP_RagA_SusC"/>
    <property type="match status" value="1"/>
</dbReference>
<dbReference type="InterPro" id="IPR023997">
    <property type="entry name" value="TonB-dep_OMP_SusC/RagA_CS"/>
</dbReference>
<gene>
    <name evidence="13" type="ORF">QQ020_02415</name>
</gene>
<comment type="caution">
    <text evidence="13">The sequence shown here is derived from an EMBL/GenBank/DDBJ whole genome shotgun (WGS) entry which is preliminary data.</text>
</comment>
<keyword evidence="5 9" id="KW-0798">TonB box</keyword>
<evidence type="ECO:0000313" key="13">
    <source>
        <dbReference type="EMBL" id="MDN5210876.1"/>
    </source>
</evidence>
<evidence type="ECO:0000256" key="7">
    <source>
        <dbReference type="ARBA" id="ARBA00023237"/>
    </source>
</evidence>
<feature type="domain" description="Protein FecR C-terminal" evidence="12">
    <location>
        <begin position="37"/>
        <end position="105"/>
    </location>
</feature>
<dbReference type="InterPro" id="IPR032508">
    <property type="entry name" value="FecR_C"/>
</dbReference>
<dbReference type="InterPro" id="IPR008969">
    <property type="entry name" value="CarboxyPept-like_regulatory"/>
</dbReference>
<keyword evidence="6 8" id="KW-0472">Membrane</keyword>
<sequence length="1149" mass="127297">MSKLLFYSFVIQCLAYNFILAHDGMTQNLSSVFLTVNLKNSSLEEVFSIIEKETGFKFLYSDGAIELENDANTGSYRNTSLREILISIAKTADVRFKRINNTIIVDPVKKRRVKEDMVVEIIEIPISGTVTGENNEPLPGVNILVKGTTIGVVTDIDGKYKINVPEDATTLVFSYVGHLTEEISLDGRTVIDVVLLADIAALQEVVVVGFGSQKKAHVTGAAASVEMKDILANRPVTNPLLALQGSIPGLQITASSGQPGDTGLGINIRGTTSINGGSPLILLNNVPVSAEDINPQDVESVTVLKDAAATSIYGARAAFGVILITTKKAEKNQPVKFNYSSTFSFHSPEDIPDKASTFDFVNALNDWGLSTFWTGQDVPSWLGFLQEFRANPSAFPEGFATLDGLRYPLVDTDLIGEWLDDPGSTQIHNFSMSGGSEKTTYRISAGYSDEDGIIITDNDSYQKYNVNASLNTELSNKLTATTNVLYRNSVRTAPLGSYSDAISFNSFTPASGNHVLDDGTEVPYFSPANVEQLKEAPKFSRDNIRFFQKLNFNPVEGLNITGEYTFEKRNLDIVRSENQVLTVNPERFTLNAVDPVNTFYQRNNSKTVYNALNLYANYTKSFNDHNIGVLVGFNQEKSDAESFWVRKTNLINVNLPSISGATGTLTSDDGFNEWSVRGYFGRLNYNFREKYFLEVNGRYDGSSRFREGDRFGFFPSFSAGWHLGRETFMESLEVISDLKLRASWGEVGNQQVVFPGTNIQNFYPAIPGMSVNNASWLNESAGIPYVTLGLPELVSAGFTWERVQTLNFGLDLQLFDHKLSTSLDVFKRETIGMITEGAELPAVLGADAPNANAADLKVNGWELAISWKDQIKDFSYHVGFTLSDNQGEITRFDNPAGLISQFYVGQEMGEIWGYTTDGYYTVDDFVEGSLDANLMGGTLKEGIPHWEGRNPNPGDIKYVDLNGDGLITDGDNTLDNPGDRSVIGNNTRRYQYGLYGSASYKNFDLSILLNGVAKRDLWQNNNVRFPYISEFHVVYVSQLDYWTPENPNAFFPRNYPLGGVNYGINRATQTKYLLNGAYMRIKNITLGYSLPRTLLEKIKIQSLRFFVAGENVLDFNDYPDGINTELSNKANGATYPYMRSYSAGLNLTF</sequence>
<dbReference type="NCBIfam" id="TIGR04057">
    <property type="entry name" value="SusC_RagA_signa"/>
    <property type="match status" value="1"/>
</dbReference>
<evidence type="ECO:0000313" key="14">
    <source>
        <dbReference type="Proteomes" id="UP001172083"/>
    </source>
</evidence>
<keyword evidence="7 8" id="KW-0998">Cell outer membrane</keyword>
<evidence type="ECO:0000256" key="1">
    <source>
        <dbReference type="ARBA" id="ARBA00004571"/>
    </source>
</evidence>
<evidence type="ECO:0000259" key="11">
    <source>
        <dbReference type="Pfam" id="PF07715"/>
    </source>
</evidence>
<dbReference type="InterPro" id="IPR000531">
    <property type="entry name" value="Beta-barrel_TonB"/>
</dbReference>
<dbReference type="RefSeq" id="WP_346756216.1">
    <property type="nucleotide sequence ID" value="NZ_JAUJEB010000001.1"/>
</dbReference>
<dbReference type="Proteomes" id="UP001172083">
    <property type="component" value="Unassembled WGS sequence"/>
</dbReference>
<keyword evidence="4 8" id="KW-0812">Transmembrane</keyword>
<dbReference type="Gene3D" id="3.55.50.30">
    <property type="match status" value="1"/>
</dbReference>
<dbReference type="InterPro" id="IPR037066">
    <property type="entry name" value="Plug_dom_sf"/>
</dbReference>
<evidence type="ECO:0000259" key="10">
    <source>
        <dbReference type="Pfam" id="PF00593"/>
    </source>
</evidence>
<dbReference type="SUPFAM" id="SSF49464">
    <property type="entry name" value="Carboxypeptidase regulatory domain-like"/>
    <property type="match status" value="1"/>
</dbReference>
<dbReference type="Pfam" id="PF16344">
    <property type="entry name" value="FecR_C"/>
    <property type="match status" value="1"/>
</dbReference>
<dbReference type="EMBL" id="JAUJEB010000001">
    <property type="protein sequence ID" value="MDN5210876.1"/>
    <property type="molecule type" value="Genomic_DNA"/>
</dbReference>
<evidence type="ECO:0000256" key="6">
    <source>
        <dbReference type="ARBA" id="ARBA00023136"/>
    </source>
</evidence>
<feature type="domain" description="TonB-dependent receptor-like beta-barrel" evidence="10">
    <location>
        <begin position="538"/>
        <end position="896"/>
    </location>
</feature>
<evidence type="ECO:0000256" key="3">
    <source>
        <dbReference type="ARBA" id="ARBA00022452"/>
    </source>
</evidence>
<dbReference type="InterPro" id="IPR039426">
    <property type="entry name" value="TonB-dep_rcpt-like"/>
</dbReference>
<protein>
    <submittedName>
        <fullName evidence="13">SusC/RagA family TonB-linked outer membrane protein</fullName>
    </submittedName>
</protein>
<keyword evidence="2 8" id="KW-0813">Transport</keyword>
<dbReference type="Gene3D" id="2.170.130.10">
    <property type="entry name" value="TonB-dependent receptor, plug domain"/>
    <property type="match status" value="1"/>
</dbReference>
<evidence type="ECO:0000256" key="4">
    <source>
        <dbReference type="ARBA" id="ARBA00022692"/>
    </source>
</evidence>
<dbReference type="Gene3D" id="2.40.170.20">
    <property type="entry name" value="TonB-dependent receptor, beta-barrel domain"/>
    <property type="match status" value="1"/>
</dbReference>
<dbReference type="Pfam" id="PF07715">
    <property type="entry name" value="Plug"/>
    <property type="match status" value="1"/>
</dbReference>
<evidence type="ECO:0000256" key="9">
    <source>
        <dbReference type="RuleBase" id="RU003357"/>
    </source>
</evidence>
<dbReference type="SUPFAM" id="SSF56935">
    <property type="entry name" value="Porins"/>
    <property type="match status" value="1"/>
</dbReference>
<evidence type="ECO:0000256" key="2">
    <source>
        <dbReference type="ARBA" id="ARBA00022448"/>
    </source>
</evidence>
<dbReference type="InterPro" id="IPR023996">
    <property type="entry name" value="TonB-dep_OMP_SusC/RagA"/>
</dbReference>
<dbReference type="PROSITE" id="PS52016">
    <property type="entry name" value="TONB_DEPENDENT_REC_3"/>
    <property type="match status" value="1"/>
</dbReference>
<name>A0ABT8L328_9BACT</name>
<comment type="similarity">
    <text evidence="8 9">Belongs to the TonB-dependent receptor family.</text>
</comment>
<feature type="domain" description="TonB-dependent receptor plug" evidence="11">
    <location>
        <begin position="216"/>
        <end position="321"/>
    </location>
</feature>
<dbReference type="InterPro" id="IPR012910">
    <property type="entry name" value="Plug_dom"/>
</dbReference>
<comment type="subcellular location">
    <subcellularLocation>
        <location evidence="1 8">Cell outer membrane</location>
        <topology evidence="1 8">Multi-pass membrane protein</topology>
    </subcellularLocation>
</comment>
<dbReference type="Pfam" id="PF13715">
    <property type="entry name" value="CarbopepD_reg_2"/>
    <property type="match status" value="1"/>
</dbReference>
<dbReference type="Gene3D" id="2.60.40.1120">
    <property type="entry name" value="Carboxypeptidase-like, regulatory domain"/>
    <property type="match status" value="1"/>
</dbReference>
<dbReference type="Pfam" id="PF00593">
    <property type="entry name" value="TonB_dep_Rec_b-barrel"/>
    <property type="match status" value="1"/>
</dbReference>
<keyword evidence="3 8" id="KW-1134">Transmembrane beta strand</keyword>
<proteinExistence type="inferred from homology"/>
<dbReference type="InterPro" id="IPR036942">
    <property type="entry name" value="Beta-barrel_TonB_sf"/>
</dbReference>